<evidence type="ECO:0008006" key="3">
    <source>
        <dbReference type="Google" id="ProtNLM"/>
    </source>
</evidence>
<sequence>GSSTLTGLLKGNGTGGVLTAIAGVDYLTSAITAIGPANQTADGPTVTFATSSTAFNGLTASTTITGSGDTLTFTNTLAGTLGVGGGGTGLSSVSDGQLLFGSGSTALATLATTTGAGRFLTLDYSTGRPSWAATSSLGFLSEAFRDWQVVNGALAPTTTRGILVSASSTIGGGTQTTGLTISGGATTTGNAYFAGQVDIADGFLVRWGDASTAIWGDSASDYLRFFVNGAERLTLDNGGNVGVASTSPFALSSIHANNGSTRTTLFAIGSSTQNSTTTLFSISNSGTTTIANGVNITDGCFAMDNVCISASEGLTQIGPVGAFQTGPGITLATSSTAFNGLTASTTITATLNTITFTNTLAGLLEDAGVANNLTIDAGTINSTPIGNLTPSTAVFTDATTTNLSVSGLASTTNLTVSTTASTTALVISGLSGATSRCLQVNPSGSISASASACGTGSGESQWTYFNGSGVRLATTTNQVLIGGVATATSSLAQLEVLANSTFAAYFRGGVSVGSSSPMALLALHARATDANQFLFTIASSTANSTTTLFSILNTGNVGIGTSTPYQKLSLVGGNLLHIASGNPTLASSTPTSANTYATYVSGHFLYVADGSRGLRIYDVSSPNAPKFVGSYSSISAANGVVVSGRFAYVVGDSSTGLVIIDVSSPSSPTLIGRMNINNAYDLAVSGKYVYVSEYGAGTTDGFLRIVDASDPTKPVLAGSYATGGAPYAIAAGGKYVYVGDYTTNSVQIFDVSNPKSPALIKSYTQGSIVTPTDITLSGAYMYVADQQGGFSIHSIANPVAPSFVGSYTGSLAYYGVVVAGRYAYLAEFAAGELQVLDIGNPGSPSLVGTYVSGSPAFGLSVAGKYAYLASGAGGFHIVDLNGAEFPSANIGSLESNIINIADALNVGGDIYAGGGLNVGLSGIFSRGPIAASVASTTALYPTVANFMGGNVGVGTTSPYARLAIQAEHGYATTTTLFLVSSSTSAFATSTLFKIDNVGNVTILGTASTTNLTISGLGNSGTQPLVANNQGVVSASSTLAVNVGGTGATSFTAGVPVIGGTAGQSLISSSTLSVAVGGTGSSTLSGLLKGNGTGGVLTAIAGTDYLTTASAITSVSAGGITTTGGAVTLATSSAISFNGLSLGQTIVNTTGTFTFTPTLTGTLTVAGGGTGLSTVADGQLLSGSGSTALTALATTSGAGRFLSLDYATGRPSWVSTSTLNLSFSNILGTLGVSQGGTGATTFGQGWVYSDGGTGALAASTSPTVAWLTATSTTATSTFAGGLEVGRGISVGNYLYGANLSECADSGDKLTWNGGTFDCGLDVSSGGGSGTWATTTSQVAGQLINYAANATDIVAIGSSATTTAEYWFDPNTTIAYLQGKVGIASTSPFAPLSIHANNGSSLTTLFAIGSSTASATSTLFSINNAGLISGIDLSLSGGATSTNFLSTGSTTIAGTFNATNGGNLSGTWGGTPVFQNLVTVGNLLASGSSTLQNFTGLFATTSQATTTSFAISSITSGSLIKTTTGGALIGATAGVDYATVAQTTDFHDWNIIGGANGYLTPTSTIQSIIAAASSTIGAGGQATGLTISGGATTTGALTFYRQQYPADNILAYIASSTYSQPFLYASTSIHSLGIGANTLSNLNLGVSPALFGNNNLAFGDEAGISIGIGWNNVAIGIQALTGYTTSPSYSPNNNVAIGNQALYRITTGGSNVCIGRTACLSLTTGSDNFALGTQTYLNNSTGIQNSALGSQALNGLSSGKSYNIGIGYKAGDSTDSSGNILIGQQVNAGALTTDNQLNIGNIIYGTGIGSSTVLGTGTIGIGTTSPFARLSVHANNGSTNTTLFAIGSSTASATTTLFSVNNVGLASTTGLVVSNAGGAAGCATFSASGLISNTGSSCGTSSGASPFTWETNYGVIAAATTSALWAKSGIFASSTSHFTNLDYTGTLGFATSSITASSTIFTFNGRSFIVASTSISLGGGNFTGGNTGVGLDALSNITSGNTNTALGYQALISATSSIGNTAVGYGALIGNSNGVSGSFNTAIGIDALGGASRGSHNIGIGDSAVNTVTGNANIGIGYCTLGCGSTVSGSYNVGIGDAVMPGTVGGWNNIGIGRAFGNNTSGSSNIGIGYKAFGSSVLGEGNIAIGDDIFPATLFGSDNRSTVVGFRAGGNLVRGEANVLLGAYAGGNLNTNAANLYASNNIGIGYNTLFASSTGSNQLSIGNLIFGTLSATTSTSTAFTEATTGTIGVASSSPWAKLSVHANNGSTNTILFAIGSSTASATTTLFSIDNTGLASSTNLVVSGLGSSATSCVQANAFGQLSSTGSSCGTSDGASPFTWETNYGVIAAATTSALWAQSGIFASSTSHFTAIDFTGATSTGTFFVTASSTVGGTFNSTFANLLASTTLYGSTLLTNATSTSLTVMGSTTIGGIFNATNGGNLSGTFGGTPTFQNLVTAGNLLATGSSTLQNFTGLNATTSQATTTSFAISSIGSGSLIKTTTGGALIGATAGVDYATVAQTTDFHDWNIIGGANGYLTPTSTIQSIIAAASSTIGAGGQATGLTISGGATTTLNAYFASNVGIGTSSPYARLSVVGPVVAEYFHATSTTATSTFAGGFNVGGGALVYDYSGGLTTIQNLAIGTQNFEADSGIISWIDMAVTSAAATGTVESYTAQIDGTAVLTVYSISDGMGGIWQPSVGIGSSTPWGTLSIEQQATNTPVFVVGDQGTSSPHLIVSPRGFVGLGTTSPYRQLSVGNNAVFGGDILAAYFTATSSTASVFPYASTTALTVSTTASTTNLIISSTGSSGTTCVQANAAGQLSSTGSSCGTSDGAAPFTWETNYGSLAAATTSALWAQSGIFASSTSHFTNLDYTGTLGFATSSVTASSTIFTFNGRSFIVASTTSTATNGANTGLGLDVLSNITSGYRNTALGYQALQLNTSGRYNTALGFQALKYATSSTQNVAIGNTLTEDPGAAGMGSKNIAIGYASIGATTGTENISIGICSFGCAGNVPSGSYNIGLGQFAADYTTLGSHNIGIGHRGDTSRDNATGGGTFGSGISGFGNVAIGDDAFSGGDGTTGSIGDYNVALGYGAGLYTGTGSGQNVYLGAFAGGNINGGSPFETVGSNNIAIGFNALLPATTSSNTLNIGNFLFGTLPATTTVTLGGTSAKLPTTGSIGIASTTPWATLSVHANNGSTNTTLFAIGSSTASATTTLFSVNNVGLASSTNLVVSGLGSSATSCVQANASGQLSSTGSSCGTSDGIAPFTWETNYGVIAAATTSALWAKNGIFASSTSHFTNLDYTGTLGFATSSTNASSTIFTFNGRSFIVASTSNGTVGGNTGLGIDVLSSITSGDHNTALGLSAGKILTTGSDNTFLGSLSGESVTTGSRNTGVGVATINGSCGTGDDNVAVGYGAMVCGGGSKNVVIGSGEIINGASVNDSVIVGYSALGSVWSPSKNSVIIGTQAAYSAANGNFETIIGYQAGFNLDGGGATQYGNLLIGASSTNNLISGSNNIIIGNNTFATSSTATSLLNIGGILFGNLPATSTAFKEATAGTIGIASSSPWGALSVHANNGSTNTTLFAIGSSTASATTTLFSVSNTGLASTTYLYGAGLSSCTSNNVLTWSAGTFGCEADDNSGGAFAFDPTTNFGVNVNSTTTPIWFVGGLQASSTIYAENISIDQYSVYMIGPETVLSATSTTFNTFVGIGAGASIVSTSTAATSGTGNTVLGQDALGNATSTDNNTAVGYLALAGSATDFSGNQNTALGVQALFSNSRGANNVALGTFSLLANTEGSSNMAIGTQALGANTTGGSNVAIGTFALLNSTSTSQLTAIGVGALQNQADTNGGAVANTAVGYNALNANTYGYRNTAIGYGTLAANITGTSNAALGVSALAANLSGANNVALGTFSLLANTEGSSNMAIGTQALGANTTGGSNVAIGTFALLTATSSSNHVAIGTQALQSMIAGPNNDTEGNVAIGYQAGTAVTYGGGNTFLGHLAGDAVTTGSQNIVIGYDIDAPSATLSNQLSIGNLIFGTGLDGTGTTISSGNIGIGSSTPFYRLSVAGQGGSSGVGIGSVGFGTGYAGIILNQSGTPAADFNFLSGDVATDRNLYINRPTSFDIKFRENGATDQLTIKGTTGNVGVASTSPWANLSVHANNGSTNTTLFAIGSSTASATTTLFTVTNAGNVGIGTDSPTYGLDVTGTGHITGAVTFDSTLSSGAHTLQSGGAGTASFSVNPSGVVTMNSSDTIAGSFGFTFGGGDAVMKVQANGNVGLGTTTPASKLDVNGVVRIEESNESGCFKFDSSTNELKYSNDCTTYNSFTAAAAGGWTDDGPVVRLTTIGDFVGIGTTSPAEPLTIQTTLGGSGMMSLSTAALGLTSGGALKLTTNAQATAADQRIGALFFGVYDGGSNNANAAAVTGWSSEVWSGSARGSYLRFETTATGGTTRSEKMRIDPSGNVGLGTTTPYSKLSVWAAGSGT</sequence>
<evidence type="ECO:0000313" key="1">
    <source>
        <dbReference type="EMBL" id="OGC80521.1"/>
    </source>
</evidence>
<reference evidence="1 2" key="1">
    <citation type="journal article" date="2016" name="Nat. Commun.">
        <title>Thousands of microbial genomes shed light on interconnected biogeochemical processes in an aquifer system.</title>
        <authorList>
            <person name="Anantharaman K."/>
            <person name="Brown C.T."/>
            <person name="Hug L.A."/>
            <person name="Sharon I."/>
            <person name="Castelle C.J."/>
            <person name="Probst A.J."/>
            <person name="Thomas B.C."/>
            <person name="Singh A."/>
            <person name="Wilkins M.J."/>
            <person name="Karaoz U."/>
            <person name="Brodie E.L."/>
            <person name="Williams K.H."/>
            <person name="Hubbard S.S."/>
            <person name="Banfield J.F."/>
        </authorList>
    </citation>
    <scope>NUCLEOTIDE SEQUENCE [LARGE SCALE GENOMIC DNA]</scope>
</reference>
<dbReference type="Pfam" id="PF08309">
    <property type="entry name" value="LVIVD"/>
    <property type="match status" value="7"/>
</dbReference>
<dbReference type="SUPFAM" id="SSF75011">
    <property type="entry name" value="3-carboxy-cis,cis-mucoante lactonizing enzyme"/>
    <property type="match status" value="1"/>
</dbReference>
<name>A0A1F4XFT4_9BACT</name>
<gene>
    <name evidence="1" type="ORF">A2943_00935</name>
</gene>
<evidence type="ECO:0000313" key="2">
    <source>
        <dbReference type="Proteomes" id="UP000176185"/>
    </source>
</evidence>
<comment type="caution">
    <text evidence="1">The sequence shown here is derived from an EMBL/GenBank/DDBJ whole genome shotgun (WGS) entry which is preliminary data.</text>
</comment>
<feature type="non-terminal residue" evidence="1">
    <location>
        <position position="4478"/>
    </location>
</feature>
<dbReference type="InterPro" id="IPR013211">
    <property type="entry name" value="LVIVD"/>
</dbReference>
<proteinExistence type="predicted"/>
<dbReference type="EMBL" id="MEWX01000020">
    <property type="protein sequence ID" value="OGC80521.1"/>
    <property type="molecule type" value="Genomic_DNA"/>
</dbReference>
<accession>A0A1F4XFT4</accession>
<dbReference type="Proteomes" id="UP000176185">
    <property type="component" value="Unassembled WGS sequence"/>
</dbReference>
<protein>
    <recommendedName>
        <fullName evidence="3">Peptidase S74 domain-containing protein</fullName>
    </recommendedName>
</protein>
<feature type="non-terminal residue" evidence="1">
    <location>
        <position position="1"/>
    </location>
</feature>
<organism evidence="1 2">
    <name type="scientific">Candidatus Adlerbacteria bacterium RIFCSPLOWO2_01_FULL_51_16</name>
    <dbReference type="NCBI Taxonomy" id="1797243"/>
    <lineage>
        <taxon>Bacteria</taxon>
        <taxon>Candidatus Adleribacteriota</taxon>
    </lineage>
</organism>
<dbReference type="STRING" id="1797243.A2943_00935"/>